<dbReference type="PANTHER" id="PTHR37540">
    <property type="entry name" value="TRANSCRIPTION FACTOR (ACR-2), PUTATIVE-RELATED-RELATED"/>
    <property type="match status" value="1"/>
</dbReference>
<accession>A0AAN7AHJ2</accession>
<reference evidence="1" key="2">
    <citation type="submission" date="2023-05" db="EMBL/GenBank/DDBJ databases">
        <authorList>
            <consortium name="Lawrence Berkeley National Laboratory"/>
            <person name="Steindorff A."/>
            <person name="Hensen N."/>
            <person name="Bonometti L."/>
            <person name="Westerberg I."/>
            <person name="Brannstrom I.O."/>
            <person name="Guillou S."/>
            <person name="Cros-Aarteil S."/>
            <person name="Calhoun S."/>
            <person name="Haridas S."/>
            <person name="Kuo A."/>
            <person name="Mondo S."/>
            <person name="Pangilinan J."/>
            <person name="Riley R."/>
            <person name="Labutti K."/>
            <person name="Andreopoulos B."/>
            <person name="Lipzen A."/>
            <person name="Chen C."/>
            <person name="Yanf M."/>
            <person name="Daum C."/>
            <person name="Ng V."/>
            <person name="Clum A."/>
            <person name="Ohm R."/>
            <person name="Martin F."/>
            <person name="Silar P."/>
            <person name="Natvig D."/>
            <person name="Lalanne C."/>
            <person name="Gautier V."/>
            <person name="Ament-Velasquez S.L."/>
            <person name="Kruys A."/>
            <person name="Hutchinson M.I."/>
            <person name="Powell A.J."/>
            <person name="Barry K."/>
            <person name="Miller A.N."/>
            <person name="Grigoriev I.V."/>
            <person name="Debuchy R."/>
            <person name="Gladieux P."/>
            <person name="Thoren M.H."/>
            <person name="Johannesson H."/>
        </authorList>
    </citation>
    <scope>NUCLEOTIDE SEQUENCE</scope>
    <source>
        <strain evidence="1">PSN309</strain>
    </source>
</reference>
<sequence>SLEAVADRDTVLTARCHAVTALHEQFNRSESAMSNETIAAVVKLVVNDLCYGETGEIRVHVNGLHEMARARGGLLFLGRDGVLAKTFVESLTPVMGPVSTSAKPAFEEATSAILRDITFLIDTIVALPANPSSWQLGKVISMSEWVHNRLMGEAEGSSAAVSPIHTSIRVASLLYCEAIQARKPFSVAFLEQNILDLVDAVWKVPLETWNDTLGTLLWILIPMLPAAKIMPHCYTTKTMLMSAAVQLAMNDFDTALRTLDTALMLQGWLNGARS</sequence>
<gene>
    <name evidence="1" type="ORF">QBC35DRAFT_381560</name>
</gene>
<keyword evidence="2" id="KW-1185">Reference proteome</keyword>
<evidence type="ECO:0000313" key="2">
    <source>
        <dbReference type="Proteomes" id="UP001302126"/>
    </source>
</evidence>
<name>A0AAN7AHJ2_9PEZI</name>
<dbReference type="Proteomes" id="UP001302126">
    <property type="component" value="Unassembled WGS sequence"/>
</dbReference>
<feature type="non-terminal residue" evidence="1">
    <location>
        <position position="1"/>
    </location>
</feature>
<dbReference type="AlphaFoldDB" id="A0AAN7AHJ2"/>
<protein>
    <submittedName>
        <fullName evidence="1">Uncharacterized protein</fullName>
    </submittedName>
</protein>
<organism evidence="1 2">
    <name type="scientific">Podospora australis</name>
    <dbReference type="NCBI Taxonomy" id="1536484"/>
    <lineage>
        <taxon>Eukaryota</taxon>
        <taxon>Fungi</taxon>
        <taxon>Dikarya</taxon>
        <taxon>Ascomycota</taxon>
        <taxon>Pezizomycotina</taxon>
        <taxon>Sordariomycetes</taxon>
        <taxon>Sordariomycetidae</taxon>
        <taxon>Sordariales</taxon>
        <taxon>Podosporaceae</taxon>
        <taxon>Podospora</taxon>
    </lineage>
</organism>
<dbReference type="PANTHER" id="PTHR37540:SF9">
    <property type="entry name" value="ZN(2)-C6 FUNGAL-TYPE DOMAIN-CONTAINING PROTEIN"/>
    <property type="match status" value="1"/>
</dbReference>
<dbReference type="EMBL" id="MU864382">
    <property type="protein sequence ID" value="KAK4188856.1"/>
    <property type="molecule type" value="Genomic_DNA"/>
</dbReference>
<reference evidence="1" key="1">
    <citation type="journal article" date="2023" name="Mol. Phylogenet. Evol.">
        <title>Genome-scale phylogeny and comparative genomics of the fungal order Sordariales.</title>
        <authorList>
            <person name="Hensen N."/>
            <person name="Bonometti L."/>
            <person name="Westerberg I."/>
            <person name="Brannstrom I.O."/>
            <person name="Guillou S."/>
            <person name="Cros-Aarteil S."/>
            <person name="Calhoun S."/>
            <person name="Haridas S."/>
            <person name="Kuo A."/>
            <person name="Mondo S."/>
            <person name="Pangilinan J."/>
            <person name="Riley R."/>
            <person name="LaButti K."/>
            <person name="Andreopoulos B."/>
            <person name="Lipzen A."/>
            <person name="Chen C."/>
            <person name="Yan M."/>
            <person name="Daum C."/>
            <person name="Ng V."/>
            <person name="Clum A."/>
            <person name="Steindorff A."/>
            <person name="Ohm R.A."/>
            <person name="Martin F."/>
            <person name="Silar P."/>
            <person name="Natvig D.O."/>
            <person name="Lalanne C."/>
            <person name="Gautier V."/>
            <person name="Ament-Velasquez S.L."/>
            <person name="Kruys A."/>
            <person name="Hutchinson M.I."/>
            <person name="Powell A.J."/>
            <person name="Barry K."/>
            <person name="Miller A.N."/>
            <person name="Grigoriev I.V."/>
            <person name="Debuchy R."/>
            <person name="Gladieux P."/>
            <person name="Hiltunen Thoren M."/>
            <person name="Johannesson H."/>
        </authorList>
    </citation>
    <scope>NUCLEOTIDE SEQUENCE</scope>
    <source>
        <strain evidence="1">PSN309</strain>
    </source>
</reference>
<evidence type="ECO:0000313" key="1">
    <source>
        <dbReference type="EMBL" id="KAK4188856.1"/>
    </source>
</evidence>
<proteinExistence type="predicted"/>
<comment type="caution">
    <text evidence="1">The sequence shown here is derived from an EMBL/GenBank/DDBJ whole genome shotgun (WGS) entry which is preliminary data.</text>
</comment>